<evidence type="ECO:0000256" key="2">
    <source>
        <dbReference type="ARBA" id="ARBA00022618"/>
    </source>
</evidence>
<feature type="domain" description="Cyclin-like" evidence="7">
    <location>
        <begin position="191"/>
        <end position="271"/>
    </location>
</feature>
<proteinExistence type="inferred from homology"/>
<dbReference type="PANTHER" id="PTHR10177">
    <property type="entry name" value="CYCLINS"/>
    <property type="match status" value="1"/>
</dbReference>
<evidence type="ECO:0000256" key="5">
    <source>
        <dbReference type="RuleBase" id="RU000383"/>
    </source>
</evidence>
<feature type="domain" description="Cyclin C-terminal" evidence="8">
    <location>
        <begin position="187"/>
        <end position="294"/>
    </location>
</feature>
<feature type="domain" description="Cyclin-like" evidence="7">
    <location>
        <begin position="92"/>
        <end position="178"/>
    </location>
</feature>
<accession>A0AA43QQY6</accession>
<evidence type="ECO:0000313" key="9">
    <source>
        <dbReference type="EMBL" id="MDI1490932.1"/>
    </source>
</evidence>
<keyword evidence="2" id="KW-0132">Cell division</keyword>
<dbReference type="InterPro" id="IPR036915">
    <property type="entry name" value="Cyclin-like_sf"/>
</dbReference>
<dbReference type="GO" id="GO:0051301">
    <property type="term" value="P:cell division"/>
    <property type="evidence" value="ECO:0007669"/>
    <property type="project" value="UniProtKB-KW"/>
</dbReference>
<dbReference type="Gene3D" id="1.10.472.10">
    <property type="entry name" value="Cyclin-like"/>
    <property type="match status" value="2"/>
</dbReference>
<evidence type="ECO:0000259" key="8">
    <source>
        <dbReference type="SMART" id="SM01332"/>
    </source>
</evidence>
<comment type="caution">
    <text evidence="9">The sequence shown here is derived from an EMBL/GenBank/DDBJ whole genome shotgun (WGS) entry which is preliminary data.</text>
</comment>
<dbReference type="CDD" id="cd20537">
    <property type="entry name" value="CYCLIN_CCNO-like_rpt2"/>
    <property type="match status" value="1"/>
</dbReference>
<dbReference type="InterPro" id="IPR048258">
    <property type="entry name" value="Cyclins_cyclin-box"/>
</dbReference>
<dbReference type="GO" id="GO:0044843">
    <property type="term" value="P:cell cycle G1/S phase transition"/>
    <property type="evidence" value="ECO:0007669"/>
    <property type="project" value="UniProtKB-ARBA"/>
</dbReference>
<dbReference type="Pfam" id="PF02984">
    <property type="entry name" value="Cyclin_C"/>
    <property type="match status" value="1"/>
</dbReference>
<dbReference type="PROSITE" id="PS00292">
    <property type="entry name" value="CYCLINS"/>
    <property type="match status" value="1"/>
</dbReference>
<dbReference type="AlphaFoldDB" id="A0AA43QQY6"/>
<dbReference type="GO" id="GO:0051726">
    <property type="term" value="P:regulation of cell cycle"/>
    <property type="evidence" value="ECO:0007669"/>
    <property type="project" value="UniProtKB-ARBA"/>
</dbReference>
<dbReference type="GO" id="GO:0016538">
    <property type="term" value="F:cyclin-dependent protein serine/threonine kinase regulator activity"/>
    <property type="evidence" value="ECO:0007669"/>
    <property type="project" value="UniProtKB-ARBA"/>
</dbReference>
<dbReference type="FunFam" id="1.10.472.10:FF:000010">
    <property type="entry name" value="G1/S-specific cyclin Cln1"/>
    <property type="match status" value="1"/>
</dbReference>
<keyword evidence="3 5" id="KW-0195">Cyclin</keyword>
<keyword evidence="4" id="KW-0131">Cell cycle</keyword>
<reference evidence="9" key="1">
    <citation type="journal article" date="2023" name="Genome Biol. Evol.">
        <title>First Whole Genome Sequence and Flow Cytometry Genome Size Data for the Lichen-Forming Fungus Ramalina farinacea (Ascomycota).</title>
        <authorList>
            <person name="Llewellyn T."/>
            <person name="Mian S."/>
            <person name="Hill R."/>
            <person name="Leitch I.J."/>
            <person name="Gaya E."/>
        </authorList>
    </citation>
    <scope>NUCLEOTIDE SEQUENCE</scope>
    <source>
        <strain evidence="9">LIQ254RAFAR</strain>
    </source>
</reference>
<dbReference type="InterPro" id="IPR039361">
    <property type="entry name" value="Cyclin"/>
</dbReference>
<evidence type="ECO:0000259" key="7">
    <source>
        <dbReference type="SMART" id="SM00385"/>
    </source>
</evidence>
<name>A0AA43QQY6_9LECA</name>
<evidence type="ECO:0000256" key="6">
    <source>
        <dbReference type="SAM" id="MobiDB-lite"/>
    </source>
</evidence>
<dbReference type="Pfam" id="PF00134">
    <property type="entry name" value="Cyclin_N"/>
    <property type="match status" value="1"/>
</dbReference>
<evidence type="ECO:0008006" key="11">
    <source>
        <dbReference type="Google" id="ProtNLM"/>
    </source>
</evidence>
<evidence type="ECO:0000256" key="3">
    <source>
        <dbReference type="ARBA" id="ARBA00023127"/>
    </source>
</evidence>
<evidence type="ECO:0000256" key="4">
    <source>
        <dbReference type="ARBA" id="ARBA00023306"/>
    </source>
</evidence>
<feature type="region of interest" description="Disordered" evidence="6">
    <location>
        <begin position="330"/>
        <end position="356"/>
    </location>
</feature>
<dbReference type="CDD" id="cd20559">
    <property type="entry name" value="CYCLIN_ScCLN_like"/>
    <property type="match status" value="1"/>
</dbReference>
<dbReference type="InterPro" id="IPR004367">
    <property type="entry name" value="Cyclin_C-dom"/>
</dbReference>
<sequence>MAYYPQQCDSYFVDCDGDRGRRYRDLLREEERQAKRSVQVAIAEHLSNIDSKEYRSDHLRAMEEMELETLPDVANIDIQTEIQWYMRPYLLDFLIEAHAAFGLLPETLFLTINILDRYCSRRIVYKKHYQLVGCSALLIASKYGDRKDRVPTIRELKGMCCGLYEEDMFTQMEWHVLQTMNWVIGHPSIDNFLQLAVENVQYDPEVEHMANYISEIALFQKDFVSKRPSDMARASLALARCILNRPQEMNTAWAGQFESQTLVALSLELHRPSTILSRKYASAHLSRVSITLADFVASQIALNNAPPTPPAIDTSVNVFEKSGFAKAPVTPDKNGSWPSYNNGCPTPPDTPTNQEHFSKPVPMKTQYPFTPSSVPQKSFNPKVTLPPFSTFAARSCTEVY</sequence>
<dbReference type="SMART" id="SM01332">
    <property type="entry name" value="Cyclin_C"/>
    <property type="match status" value="1"/>
</dbReference>
<dbReference type="SUPFAM" id="SSF47954">
    <property type="entry name" value="Cyclin-like"/>
    <property type="match status" value="2"/>
</dbReference>
<dbReference type="InterPro" id="IPR006671">
    <property type="entry name" value="Cyclin_N"/>
</dbReference>
<keyword evidence="10" id="KW-1185">Reference proteome</keyword>
<protein>
    <recommendedName>
        <fullName evidence="11">Cyclin N-terminal domain-containing protein</fullName>
    </recommendedName>
</protein>
<dbReference type="Proteomes" id="UP001161017">
    <property type="component" value="Unassembled WGS sequence"/>
</dbReference>
<evidence type="ECO:0000313" key="10">
    <source>
        <dbReference type="Proteomes" id="UP001161017"/>
    </source>
</evidence>
<dbReference type="SMART" id="SM00385">
    <property type="entry name" value="CYCLIN"/>
    <property type="match status" value="2"/>
</dbReference>
<evidence type="ECO:0000256" key="1">
    <source>
        <dbReference type="ARBA" id="ARBA00008742"/>
    </source>
</evidence>
<gene>
    <name evidence="9" type="ORF">OHK93_002137</name>
</gene>
<comment type="similarity">
    <text evidence="1 5">Belongs to the cyclin family.</text>
</comment>
<dbReference type="EMBL" id="JAPUFD010000013">
    <property type="protein sequence ID" value="MDI1490932.1"/>
    <property type="molecule type" value="Genomic_DNA"/>
</dbReference>
<dbReference type="InterPro" id="IPR013763">
    <property type="entry name" value="Cyclin-like_dom"/>
</dbReference>
<organism evidence="9 10">
    <name type="scientific">Ramalina farinacea</name>
    <dbReference type="NCBI Taxonomy" id="258253"/>
    <lineage>
        <taxon>Eukaryota</taxon>
        <taxon>Fungi</taxon>
        <taxon>Dikarya</taxon>
        <taxon>Ascomycota</taxon>
        <taxon>Pezizomycotina</taxon>
        <taxon>Lecanoromycetes</taxon>
        <taxon>OSLEUM clade</taxon>
        <taxon>Lecanoromycetidae</taxon>
        <taxon>Lecanorales</taxon>
        <taxon>Lecanorineae</taxon>
        <taxon>Ramalinaceae</taxon>
        <taxon>Ramalina</taxon>
    </lineage>
</organism>